<dbReference type="Proteomes" id="UP001596409">
    <property type="component" value="Unassembled WGS sequence"/>
</dbReference>
<reference evidence="3" key="1">
    <citation type="journal article" date="2019" name="Int. J. Syst. Evol. Microbiol.">
        <title>The Global Catalogue of Microorganisms (GCM) 10K type strain sequencing project: providing services to taxonomists for standard genome sequencing and annotation.</title>
        <authorList>
            <consortium name="The Broad Institute Genomics Platform"/>
            <consortium name="The Broad Institute Genome Sequencing Center for Infectious Disease"/>
            <person name="Wu L."/>
            <person name="Ma J."/>
        </authorList>
    </citation>
    <scope>NUCLEOTIDE SEQUENCE [LARGE SCALE GENOMIC DNA]</scope>
    <source>
        <strain evidence="3">JCM 4855</strain>
    </source>
</reference>
<protein>
    <submittedName>
        <fullName evidence="2">MBL fold metallo-hydrolase</fullName>
        <ecNumber evidence="2">3.-.-.-</ecNumber>
    </submittedName>
</protein>
<dbReference type="PANTHER" id="PTHR23131:SF0">
    <property type="entry name" value="ENDORIBONUCLEASE LACTB2"/>
    <property type="match status" value="1"/>
</dbReference>
<keyword evidence="3" id="KW-1185">Reference proteome</keyword>
<name>A0ABW2DRJ7_9ACTN</name>
<dbReference type="SUPFAM" id="SSF56281">
    <property type="entry name" value="Metallo-hydrolase/oxidoreductase"/>
    <property type="match status" value="1"/>
</dbReference>
<dbReference type="EMBL" id="JBHSYM010000003">
    <property type="protein sequence ID" value="MFC7010450.1"/>
    <property type="molecule type" value="Genomic_DNA"/>
</dbReference>
<dbReference type="RefSeq" id="WP_189870767.1">
    <property type="nucleotide sequence ID" value="NZ_BMWA01000007.1"/>
</dbReference>
<feature type="domain" description="Metallo-beta-lactamase" evidence="1">
    <location>
        <begin position="31"/>
        <end position="211"/>
    </location>
</feature>
<dbReference type="Pfam" id="PF00753">
    <property type="entry name" value="Lactamase_B"/>
    <property type="match status" value="1"/>
</dbReference>
<organism evidence="2 3">
    <name type="scientific">Streptomyces viridiviolaceus</name>
    <dbReference type="NCBI Taxonomy" id="68282"/>
    <lineage>
        <taxon>Bacteria</taxon>
        <taxon>Bacillati</taxon>
        <taxon>Actinomycetota</taxon>
        <taxon>Actinomycetes</taxon>
        <taxon>Kitasatosporales</taxon>
        <taxon>Streptomycetaceae</taxon>
        <taxon>Streptomyces</taxon>
    </lineage>
</organism>
<evidence type="ECO:0000313" key="2">
    <source>
        <dbReference type="EMBL" id="MFC7010450.1"/>
    </source>
</evidence>
<dbReference type="GO" id="GO:0016787">
    <property type="term" value="F:hydrolase activity"/>
    <property type="evidence" value="ECO:0007669"/>
    <property type="project" value="UniProtKB-KW"/>
</dbReference>
<sequence>MTAHPTTTGYSEATYGGVGVLVGGANGAYPYGNSLLVRGSTSTLVVDPSLSLVQNAPPADLVLISHAHEDHVAGLGSYDDVPVHVHDGDLDALRSRATMVAGYGLPPEAAEATDALMREQFHVHGRPDAGGFKDGTVYDLGGRTVTVVHLPGHTEGHSGFLVEPDGFLFVADIDLTSFGPYYGDVGSSLADFEASMRRCGEIDARWYGTSHQKGVIEGAAEFRSQLDTYRGVVERRDAALLGFLSEPRTLEQIVEHRLVYRAHVEGPHIEPVERRTALQHLERLVGRGVVAAEEQGRFRAA</sequence>
<dbReference type="SMART" id="SM00849">
    <property type="entry name" value="Lactamase_B"/>
    <property type="match status" value="1"/>
</dbReference>
<dbReference type="InterPro" id="IPR036866">
    <property type="entry name" value="RibonucZ/Hydroxyglut_hydro"/>
</dbReference>
<dbReference type="EC" id="3.-.-.-" evidence="2"/>
<dbReference type="PANTHER" id="PTHR23131">
    <property type="entry name" value="ENDORIBONUCLEASE LACTB2"/>
    <property type="match status" value="1"/>
</dbReference>
<gene>
    <name evidence="2" type="ORF">ACFQMH_01770</name>
</gene>
<evidence type="ECO:0000313" key="3">
    <source>
        <dbReference type="Proteomes" id="UP001596409"/>
    </source>
</evidence>
<keyword evidence="2" id="KW-0378">Hydrolase</keyword>
<accession>A0ABW2DRJ7</accession>
<comment type="caution">
    <text evidence="2">The sequence shown here is derived from an EMBL/GenBank/DDBJ whole genome shotgun (WGS) entry which is preliminary data.</text>
</comment>
<dbReference type="Gene3D" id="3.60.15.10">
    <property type="entry name" value="Ribonuclease Z/Hydroxyacylglutathione hydrolase-like"/>
    <property type="match status" value="1"/>
</dbReference>
<evidence type="ECO:0000259" key="1">
    <source>
        <dbReference type="SMART" id="SM00849"/>
    </source>
</evidence>
<dbReference type="InterPro" id="IPR050662">
    <property type="entry name" value="Sec-metab_biosynth-thioest"/>
</dbReference>
<dbReference type="CDD" id="cd06262">
    <property type="entry name" value="metallo-hydrolase-like_MBL-fold"/>
    <property type="match status" value="1"/>
</dbReference>
<proteinExistence type="predicted"/>
<dbReference type="InterPro" id="IPR001279">
    <property type="entry name" value="Metallo-B-lactamas"/>
</dbReference>